<name>A0ABX0LAZ5_9NEIS</name>
<comment type="caution">
    <text evidence="3">The sequence shown here is derived from an EMBL/GenBank/DDBJ whole genome shotgun (WGS) entry which is preliminary data.</text>
</comment>
<reference evidence="3 4" key="1">
    <citation type="submission" date="2020-03" db="EMBL/GenBank/DDBJ databases">
        <title>Draft genome sequence of environmentally isolated cultures.</title>
        <authorList>
            <person name="Wilson H.S."/>
            <person name="De Leon M.E."/>
        </authorList>
    </citation>
    <scope>NUCLEOTIDE SEQUENCE [LARGE SCALE GENOMIC DNA]</scope>
    <source>
        <strain evidence="3 4">HSC-31F16</strain>
    </source>
</reference>
<sequence length="382" mass="41904">MPIPSELVKTFADNVQGRAGRKATISDEAILAAGDALQRQGRQISKWGLHKIIGGGNPQRLLEVWQHHRGDVEAPAAASPSSWAAEVQDLAGKFHDQTTKMIGVLYQTIEQTLERRHSDVARQLRDQLADIEESATALAQDNEMLQSERDDLERELANLRDEFSQAAGRQEQTDTDLTAIRAEASQLQTTVDSLRDELGRARQQLADLPALHAQLQAAERARQAAEQSQASTATELNMLREQRQEERERAAQALERVEQLQQRLEQEQAQRQAAQQDLAQARSELASAGAAAAKAEQLQAKMEAELVDLRAGARQDAAEVAKLQAGLQSAQEQLQDARTNLDRQQQENQRLIGLLAPAGAKTTAVREPAAAKPTPSASKSTK</sequence>
<dbReference type="EMBL" id="JAAOMA010000107">
    <property type="protein sequence ID" value="NHR08845.1"/>
    <property type="molecule type" value="Genomic_DNA"/>
</dbReference>
<keyword evidence="1" id="KW-0175">Coiled coil</keyword>
<feature type="region of interest" description="Disordered" evidence="2">
    <location>
        <begin position="357"/>
        <end position="382"/>
    </location>
</feature>
<accession>A0ABX0LAZ5</accession>
<evidence type="ECO:0000256" key="2">
    <source>
        <dbReference type="SAM" id="MobiDB-lite"/>
    </source>
</evidence>
<protein>
    <recommendedName>
        <fullName evidence="5">KfrA N-terminal DNA-binding domain-containing protein</fullName>
    </recommendedName>
</protein>
<evidence type="ECO:0000313" key="3">
    <source>
        <dbReference type="EMBL" id="NHR08845.1"/>
    </source>
</evidence>
<evidence type="ECO:0000313" key="4">
    <source>
        <dbReference type="Proteomes" id="UP001515641"/>
    </source>
</evidence>
<feature type="compositionally biased region" description="Low complexity" evidence="2">
    <location>
        <begin position="368"/>
        <end position="382"/>
    </location>
</feature>
<evidence type="ECO:0008006" key="5">
    <source>
        <dbReference type="Google" id="ProtNLM"/>
    </source>
</evidence>
<dbReference type="RefSeq" id="WP_166454432.1">
    <property type="nucleotide sequence ID" value="NZ_JAAOMA010000107.1"/>
</dbReference>
<dbReference type="Proteomes" id="UP001515641">
    <property type="component" value="Unassembled WGS sequence"/>
</dbReference>
<proteinExistence type="predicted"/>
<dbReference type="Gene3D" id="1.10.287.1490">
    <property type="match status" value="1"/>
</dbReference>
<keyword evidence="4" id="KW-1185">Reference proteome</keyword>
<gene>
    <name evidence="3" type="ORF">HA052_27030</name>
</gene>
<feature type="coiled-coil region" evidence="1">
    <location>
        <begin position="121"/>
        <end position="354"/>
    </location>
</feature>
<evidence type="ECO:0000256" key="1">
    <source>
        <dbReference type="SAM" id="Coils"/>
    </source>
</evidence>
<organism evidence="3 4">
    <name type="scientific">Chromobacterium fluminis</name>
    <dbReference type="NCBI Taxonomy" id="3044269"/>
    <lineage>
        <taxon>Bacteria</taxon>
        <taxon>Pseudomonadati</taxon>
        <taxon>Pseudomonadota</taxon>
        <taxon>Betaproteobacteria</taxon>
        <taxon>Neisseriales</taxon>
        <taxon>Chromobacteriaceae</taxon>
        <taxon>Chromobacterium</taxon>
    </lineage>
</organism>